<dbReference type="Proteomes" id="UP000614610">
    <property type="component" value="Unassembled WGS sequence"/>
</dbReference>
<gene>
    <name evidence="4" type="ORF">TWF679_005030</name>
</gene>
<proteinExistence type="predicted"/>
<dbReference type="InterPro" id="IPR011047">
    <property type="entry name" value="Quinoprotein_ADH-like_sf"/>
</dbReference>
<evidence type="ECO:0000256" key="1">
    <source>
        <dbReference type="ARBA" id="ARBA00022737"/>
    </source>
</evidence>
<feature type="compositionally biased region" description="Basic and acidic residues" evidence="2">
    <location>
        <begin position="1216"/>
        <end position="1227"/>
    </location>
</feature>
<dbReference type="InterPro" id="IPR015943">
    <property type="entry name" value="WD40/YVTN_repeat-like_dom_sf"/>
</dbReference>
<protein>
    <submittedName>
        <fullName evidence="4">Uncharacterized protein</fullName>
    </submittedName>
</protein>
<keyword evidence="3" id="KW-0732">Signal</keyword>
<dbReference type="Pfam" id="PF01822">
    <property type="entry name" value="WSC"/>
    <property type="match status" value="3"/>
</dbReference>
<evidence type="ECO:0000256" key="3">
    <source>
        <dbReference type="SAM" id="SignalP"/>
    </source>
</evidence>
<accession>A0A6G1M3G5</accession>
<dbReference type="EMBL" id="WIWT01000023">
    <property type="protein sequence ID" value="KAF3214164.1"/>
    <property type="molecule type" value="Genomic_DNA"/>
</dbReference>
<dbReference type="Gene3D" id="2.130.10.10">
    <property type="entry name" value="YVTN repeat-like/Quinoprotein amine dehydrogenase"/>
    <property type="match status" value="1"/>
</dbReference>
<dbReference type="SMART" id="SM00321">
    <property type="entry name" value="WSC"/>
    <property type="match status" value="3"/>
</dbReference>
<feature type="region of interest" description="Disordered" evidence="2">
    <location>
        <begin position="1036"/>
        <end position="1062"/>
    </location>
</feature>
<feature type="region of interest" description="Disordered" evidence="2">
    <location>
        <begin position="1213"/>
        <end position="1245"/>
    </location>
</feature>
<sequence length="1362" mass="147139">MKYLRSAGGLLATALAVFNWTPLVSSLADTDTITSCGDNSRSCYETNHNMDPAVVSSSAFGQLWRTPLPGNYRNSNVKEQMFAQPLVFTPNANGGTTQYVYVSTTQNNVYKINAKTGDIVASRNLAVPFLTADLDGCLDINPHVGNTATGVIDPATETWYLTIKTYRDQGDVEKGRLNGRYFIYAIDTTTLNDKPNFPVPLEDLAARNNPKRLFKGGNQHQRPALMQHNNFIYAGFASHCVQYNFSGWLVGWEKSSGAIVESYAMQGGPENVNIKGGGIWMSGGGIASDNRGSMWFATGNGYASQLHGTPVPGRQPPSALEEAAVHATIQDDGTIQVVDFFMPYEKEALDGADQDLGTSPLNISPYSCPNAQRIGVITGKNGKTYFLNLDNLGGYCMSSTKQDAILGVYQNENSVYSGAGFYPLSATSGYIYINIIQYPTRVFQFSCDGNGNPRFVPVAYSTEKNAYVLGVGHGTTTSFPGKPNSGLVWVSDVQGFNFRVYKAVPENGIIQTLRTFSVPGVTKFQKPVFGNGIAYIGTNQGFLYAFGSPVNSPFECSDPYDFSITDIGTKSPAKTISCRAKIALQVISADLSSATNFELGTVPTLPANIAAGSNFTFTAFFKPQSVGSLTADVYLNTVNNVVGYSTQVSVSLSGTGRSPAALLAIRPETVTFAGYITGSSNTGVDQTFIIANDGDSPLTVTSYQFSTQSATGPWVNPVVSGNTQKVGPFTFYDLPASVSANSGADVNVNFYTTVSAPYTVYVKVNTSAGSKTANILATAADPPKAVVEFERPNNGGWAPFDPNVPFSFGDVLQQNTTNLKLRITNNGGPNAASLSITVSKPPVGSGSIVGAVNGVDLGEGVLIPTGQSETATLYCSVPRTQVNTDPYKGTAVWTMNINDPSFGKQTFQFECNAISQQFGPLTNSTTGLFRYVGCAKENNPNRQLQTQLWSRDYKNANPNDNQACITACYNAGWTFAGTQYHSECWCGNTVPKAFAPEGECSFGCSLSDSQTCGGNGFSNINNGAFISLFARSDKYTPGQQPSGTTTTEAPTSTTPSPTQTANPSVYKGFVNQGCYAQPGGDRALPQLIAANSSMYIEMCIDAAIQRGYTHCGVEYGQECWAGSSIRPQATQLPIEQCSFDCPGNPAEKCGAGSKFNYYKFDPAAHDDDDDHHHHYDDDDIERNYIKCNYIKCNHVKCNYIKCNYVKHDNDDDNDDDYHHQQLEDDHSKHHSKHHDHNNHYDNNITNHDTKHNCSHNYNHNYNHKATYDNYDSCRSDREPSGVRAIPNALYADDTMTVEKCAVACAAYKYFGLEYGRECWCGNVLNVSPSGGPAPAGDCSFSCKGNLAQKCGAGNRLDAYGKP</sequence>
<dbReference type="InterPro" id="IPR002889">
    <property type="entry name" value="WSC_carb-bd"/>
</dbReference>
<dbReference type="SUPFAM" id="SSF50998">
    <property type="entry name" value="Quinoprotein alcohol dehydrogenase-like"/>
    <property type="match status" value="1"/>
</dbReference>
<dbReference type="InterPro" id="IPR051589">
    <property type="entry name" value="Sialate-O-sulfotransferase"/>
</dbReference>
<evidence type="ECO:0000313" key="5">
    <source>
        <dbReference type="Proteomes" id="UP000614610"/>
    </source>
</evidence>
<dbReference type="PANTHER" id="PTHR45964:SF5">
    <property type="entry name" value="WSCD FAMILY MEMBER CG9164"/>
    <property type="match status" value="1"/>
</dbReference>
<dbReference type="OrthoDB" id="5985073at2759"/>
<feature type="signal peptide" evidence="3">
    <location>
        <begin position="1"/>
        <end position="26"/>
    </location>
</feature>
<dbReference type="PROSITE" id="PS51212">
    <property type="entry name" value="WSC"/>
    <property type="match status" value="3"/>
</dbReference>
<comment type="caution">
    <text evidence="4">The sequence shown here is derived from an EMBL/GenBank/DDBJ whole genome shotgun (WGS) entry which is preliminary data.</text>
</comment>
<organism evidence="4 5">
    <name type="scientific">Orbilia oligospora</name>
    <name type="common">Nematode-trapping fungus</name>
    <name type="synonym">Arthrobotrys oligospora</name>
    <dbReference type="NCBI Taxonomy" id="2813651"/>
    <lineage>
        <taxon>Eukaryota</taxon>
        <taxon>Fungi</taxon>
        <taxon>Dikarya</taxon>
        <taxon>Ascomycota</taxon>
        <taxon>Pezizomycotina</taxon>
        <taxon>Orbiliomycetes</taxon>
        <taxon>Orbiliales</taxon>
        <taxon>Orbiliaceae</taxon>
        <taxon>Orbilia</taxon>
    </lineage>
</organism>
<dbReference type="PANTHER" id="PTHR45964">
    <property type="entry name" value="WSCD FAMILY MEMBER CG9164"/>
    <property type="match status" value="1"/>
</dbReference>
<reference evidence="4" key="1">
    <citation type="submission" date="2019-06" db="EMBL/GenBank/DDBJ databases">
        <authorList>
            <person name="Palmer J.M."/>
        </authorList>
    </citation>
    <scope>NUCLEOTIDE SEQUENCE</scope>
    <source>
        <strain evidence="4">TWF679</strain>
    </source>
</reference>
<evidence type="ECO:0000313" key="4">
    <source>
        <dbReference type="EMBL" id="KAF3214164.1"/>
    </source>
</evidence>
<feature type="chain" id="PRO_5041091182" evidence="3">
    <location>
        <begin position="27"/>
        <end position="1362"/>
    </location>
</feature>
<name>A0A6G1M3G5_ORBOL</name>
<keyword evidence="1" id="KW-0677">Repeat</keyword>
<evidence type="ECO:0000256" key="2">
    <source>
        <dbReference type="SAM" id="MobiDB-lite"/>
    </source>
</evidence>